<comment type="caution">
    <text evidence="3">The sequence shown here is derived from an EMBL/GenBank/DDBJ whole genome shotgun (WGS) entry which is preliminary data.</text>
</comment>
<evidence type="ECO:0000256" key="1">
    <source>
        <dbReference type="SAM" id="MobiDB-lite"/>
    </source>
</evidence>
<dbReference type="RefSeq" id="WP_184075720.1">
    <property type="nucleotide sequence ID" value="NZ_JACHDS010000001.1"/>
</dbReference>
<evidence type="ECO:0000259" key="2">
    <source>
        <dbReference type="SMART" id="SM00382"/>
    </source>
</evidence>
<dbReference type="Gene3D" id="3.40.50.300">
    <property type="entry name" value="P-loop containing nucleotide triphosphate hydrolases"/>
    <property type="match status" value="1"/>
</dbReference>
<dbReference type="EMBL" id="JACHDS010000001">
    <property type="protein sequence ID" value="MBB6172421.1"/>
    <property type="molecule type" value="Genomic_DNA"/>
</dbReference>
<dbReference type="SUPFAM" id="SSF52540">
    <property type="entry name" value="P-loop containing nucleoside triphosphate hydrolases"/>
    <property type="match status" value="1"/>
</dbReference>
<dbReference type="Pfam" id="PF07728">
    <property type="entry name" value="AAA_5"/>
    <property type="match status" value="1"/>
</dbReference>
<dbReference type="InterPro" id="IPR011704">
    <property type="entry name" value="ATPase_dyneun-rel_AAA"/>
</dbReference>
<dbReference type="InterPro" id="IPR027417">
    <property type="entry name" value="P-loop_NTPase"/>
</dbReference>
<evidence type="ECO:0000313" key="4">
    <source>
        <dbReference type="Proteomes" id="UP000546642"/>
    </source>
</evidence>
<dbReference type="InterPro" id="IPR003593">
    <property type="entry name" value="AAA+_ATPase"/>
</dbReference>
<name>A0A7W9YJN3_9ACTN</name>
<feature type="domain" description="AAA+ ATPase" evidence="2">
    <location>
        <begin position="104"/>
        <end position="296"/>
    </location>
</feature>
<organism evidence="3 4">
    <name type="scientific">Nocardiopsis mwathae</name>
    <dbReference type="NCBI Taxonomy" id="1472723"/>
    <lineage>
        <taxon>Bacteria</taxon>
        <taxon>Bacillati</taxon>
        <taxon>Actinomycetota</taxon>
        <taxon>Actinomycetes</taxon>
        <taxon>Streptosporangiales</taxon>
        <taxon>Nocardiopsidaceae</taxon>
        <taxon>Nocardiopsis</taxon>
    </lineage>
</organism>
<dbReference type="SMART" id="SM00382">
    <property type="entry name" value="AAA"/>
    <property type="match status" value="1"/>
</dbReference>
<feature type="region of interest" description="Disordered" evidence="1">
    <location>
        <begin position="1"/>
        <end position="71"/>
    </location>
</feature>
<dbReference type="GO" id="GO:0016887">
    <property type="term" value="F:ATP hydrolysis activity"/>
    <property type="evidence" value="ECO:0007669"/>
    <property type="project" value="InterPro"/>
</dbReference>
<feature type="compositionally biased region" description="Low complexity" evidence="1">
    <location>
        <begin position="1"/>
        <end position="14"/>
    </location>
</feature>
<accession>A0A7W9YJN3</accession>
<sequence>MTSSPTPGSGRPPGQHGPDGDGAAPSWWIYRGTGRPATYSTDLAERLPDPPPWRRFTGGPDQPDPPADDGETERILGATTLPGRHPLSGPETAVVDAVNTALLLRRPLLVTGAPGVGKSSLAHHVSRELGLGRVLRWPITSRSTLRSGLYEYDPIARIHDISADAAAAPDTQRPPERPIGDYLRLGPLGTALLPHRLPRVLVIDEFDKGDIDLANDLLDVLENGRYPIPELARLRASQEYIAVPTDDPGRTATVRAGEVRCHAFPFIVITSNGERPFPPAFLRRCLPVHLEQPGEERLADIVCAHFIDRERAQDRQLIQDFLRRSREVDGLSIDQLLNSVHLVSSDVRAHATSLDPNAWIRILDLVWRRLAETEARLE</sequence>
<gene>
    <name evidence="3" type="ORF">HNR23_002481</name>
</gene>
<proteinExistence type="predicted"/>
<keyword evidence="4" id="KW-1185">Reference proteome</keyword>
<protein>
    <submittedName>
        <fullName evidence="3">MoxR-like ATPase</fullName>
    </submittedName>
</protein>
<dbReference type="AlphaFoldDB" id="A0A7W9YJN3"/>
<evidence type="ECO:0000313" key="3">
    <source>
        <dbReference type="EMBL" id="MBB6172421.1"/>
    </source>
</evidence>
<reference evidence="3 4" key="1">
    <citation type="submission" date="2020-08" db="EMBL/GenBank/DDBJ databases">
        <title>Sequencing the genomes of 1000 actinobacteria strains.</title>
        <authorList>
            <person name="Klenk H.-P."/>
        </authorList>
    </citation>
    <scope>NUCLEOTIDE SEQUENCE [LARGE SCALE GENOMIC DNA]</scope>
    <source>
        <strain evidence="3 4">DSM 46659</strain>
    </source>
</reference>
<dbReference type="Proteomes" id="UP000546642">
    <property type="component" value="Unassembled WGS sequence"/>
</dbReference>
<dbReference type="GO" id="GO:0005524">
    <property type="term" value="F:ATP binding"/>
    <property type="evidence" value="ECO:0007669"/>
    <property type="project" value="InterPro"/>
</dbReference>